<accession>A0A2C5ZFS1</accession>
<dbReference type="EMBL" id="NJES01000094">
    <property type="protein sequence ID" value="PHH78041.1"/>
    <property type="molecule type" value="Genomic_DNA"/>
</dbReference>
<gene>
    <name evidence="2" type="ORF">CDD80_7456</name>
</gene>
<evidence type="ECO:0000313" key="2">
    <source>
        <dbReference type="EMBL" id="PHH78041.1"/>
    </source>
</evidence>
<feature type="compositionally biased region" description="Polar residues" evidence="1">
    <location>
        <begin position="7"/>
        <end position="38"/>
    </location>
</feature>
<feature type="region of interest" description="Disordered" evidence="1">
    <location>
        <begin position="198"/>
        <end position="277"/>
    </location>
</feature>
<proteinExistence type="predicted"/>
<dbReference type="Proteomes" id="UP000226431">
    <property type="component" value="Unassembled WGS sequence"/>
</dbReference>
<feature type="region of interest" description="Disordered" evidence="1">
    <location>
        <begin position="1"/>
        <end position="60"/>
    </location>
</feature>
<evidence type="ECO:0000313" key="3">
    <source>
        <dbReference type="Proteomes" id="UP000226431"/>
    </source>
</evidence>
<sequence length="277" mass="30564">MDREGPFTTNEQSARSTQAYNHSSAKNPSHLNSHNLPQADTWAVQHGTPPCRRHTRPQPQYNPLSDCRPIPQHISSPAFAAGTLGSTYNGGRTLVAADATLGLADGTPVNQLRAVRAVETALDRPSASPLFLSQRGGLSVRPGEGISSLSCRQHGIRACRRHIRPLPLYNPRVEDRPVPSISHPSSQPVLMINAQQGEDTGVVQRDTRACRHHSHPSPLYNPHVEDRATTQDDQHHSPPPSQRRTYHRIRTLGLQSSRPTDQHNKRSKSLHGDTSKM</sequence>
<evidence type="ECO:0000256" key="1">
    <source>
        <dbReference type="SAM" id="MobiDB-lite"/>
    </source>
</evidence>
<dbReference type="AlphaFoldDB" id="A0A2C5ZFS1"/>
<feature type="compositionally biased region" description="Basic and acidic residues" evidence="1">
    <location>
        <begin position="223"/>
        <end position="236"/>
    </location>
</feature>
<reference evidence="2 3" key="1">
    <citation type="submission" date="2017-06" db="EMBL/GenBank/DDBJ databases">
        <title>Ant-infecting Ophiocordyceps genomes reveal a high diversity of potential behavioral manipulation genes and a possible major role for enterotoxins.</title>
        <authorList>
            <person name="De Bekker C."/>
            <person name="Evans H.C."/>
            <person name="Brachmann A."/>
            <person name="Hughes D.P."/>
        </authorList>
    </citation>
    <scope>NUCLEOTIDE SEQUENCE [LARGE SCALE GENOMIC DNA]</scope>
    <source>
        <strain evidence="2 3">Map16</strain>
    </source>
</reference>
<organism evidence="2 3">
    <name type="scientific">Ophiocordyceps camponoti-rufipedis</name>
    <dbReference type="NCBI Taxonomy" id="2004952"/>
    <lineage>
        <taxon>Eukaryota</taxon>
        <taxon>Fungi</taxon>
        <taxon>Dikarya</taxon>
        <taxon>Ascomycota</taxon>
        <taxon>Pezizomycotina</taxon>
        <taxon>Sordariomycetes</taxon>
        <taxon>Hypocreomycetidae</taxon>
        <taxon>Hypocreales</taxon>
        <taxon>Ophiocordycipitaceae</taxon>
        <taxon>Ophiocordyceps</taxon>
    </lineage>
</organism>
<feature type="compositionally biased region" description="Basic and acidic residues" evidence="1">
    <location>
        <begin position="260"/>
        <end position="277"/>
    </location>
</feature>
<keyword evidence="3" id="KW-1185">Reference proteome</keyword>
<name>A0A2C5ZFS1_9HYPO</name>
<comment type="caution">
    <text evidence="2">The sequence shown here is derived from an EMBL/GenBank/DDBJ whole genome shotgun (WGS) entry which is preliminary data.</text>
</comment>
<protein>
    <submittedName>
        <fullName evidence="2">Uncharacterized protein</fullName>
    </submittedName>
</protein>